<organism evidence="4 5">
    <name type="scientific">Mesobacillus subterraneus</name>
    <dbReference type="NCBI Taxonomy" id="285983"/>
    <lineage>
        <taxon>Bacteria</taxon>
        <taxon>Bacillati</taxon>
        <taxon>Bacillota</taxon>
        <taxon>Bacilli</taxon>
        <taxon>Bacillales</taxon>
        <taxon>Bacillaceae</taxon>
        <taxon>Mesobacillus</taxon>
    </lineage>
</organism>
<keyword evidence="1" id="KW-0812">Transmembrane</keyword>
<sequence>MRTLGRILVFVAIFLLIGLYIGYNEEKNNDLVVEQKPASKVDETLEHEIKEQKISNGVEQPQQGLASLLGKDIDGLKEVLGNPDRVDLSAYGFHWWIFNQASDHYIQAGILNDKVVTAYGTGQKVDVMPFEIGQPIEDIFSMNVIEPEVTFEYNGSTFKFELSEQDMNTRPLVKMGDYFVQLYIDKFTSSVSSIRYMDKETIIKQRPYEMIYRGTLVDPPALTESDWVRVEAGQQKQIFDITNVIRARHKLPLLEWDEKTAEVAYAHSKDMAIEDYFSHESEKYGNLSERLSAADILYEVAGENIAANYMDAPAVVEGWLNSEPHREALLNEEFSHLGVGVYQNHYTQNFLKKWNQP</sequence>
<keyword evidence="5" id="KW-1185">Reference proteome</keyword>
<dbReference type="CDD" id="cd05379">
    <property type="entry name" value="CAP_bacterial"/>
    <property type="match status" value="1"/>
</dbReference>
<dbReference type="InterPro" id="IPR035940">
    <property type="entry name" value="CAP_sf"/>
</dbReference>
<comment type="caution">
    <text evidence="4">The sequence shown here is derived from an EMBL/GenBank/DDBJ whole genome shotgun (WGS) entry which is preliminary data.</text>
</comment>
<dbReference type="Pfam" id="PF00188">
    <property type="entry name" value="CAP"/>
    <property type="match status" value="1"/>
</dbReference>
<dbReference type="Proteomes" id="UP000032512">
    <property type="component" value="Unassembled WGS sequence"/>
</dbReference>
<evidence type="ECO:0000259" key="3">
    <source>
        <dbReference type="Pfam" id="PF14504"/>
    </source>
</evidence>
<dbReference type="PANTHER" id="PTHR31157:SF26">
    <property type="entry name" value="SCP-LIKE EXTRACELLULAR PROTEIN"/>
    <property type="match status" value="1"/>
</dbReference>
<dbReference type="Pfam" id="PF14504">
    <property type="entry name" value="CAP_assoc_N"/>
    <property type="match status" value="1"/>
</dbReference>
<feature type="transmembrane region" description="Helical" evidence="1">
    <location>
        <begin position="7"/>
        <end position="23"/>
    </location>
</feature>
<evidence type="ECO:0000259" key="2">
    <source>
        <dbReference type="Pfam" id="PF00188"/>
    </source>
</evidence>
<name>A0A0D6Z7K6_9BACI</name>
<keyword evidence="1" id="KW-0472">Membrane</keyword>
<dbReference type="InterPro" id="IPR029410">
    <property type="entry name" value="CAP_assoc"/>
</dbReference>
<dbReference type="AlphaFoldDB" id="A0A0D6Z7K6"/>
<accession>A0A0D6Z7K6</accession>
<protein>
    <submittedName>
        <fullName evidence="4">Membrane protein</fullName>
    </submittedName>
</protein>
<dbReference type="PANTHER" id="PTHR31157">
    <property type="entry name" value="SCP DOMAIN-CONTAINING PROTEIN"/>
    <property type="match status" value="1"/>
</dbReference>
<dbReference type="Gene3D" id="3.40.33.10">
    <property type="entry name" value="CAP"/>
    <property type="match status" value="1"/>
</dbReference>
<evidence type="ECO:0000313" key="4">
    <source>
        <dbReference type="EMBL" id="KIY21295.1"/>
    </source>
</evidence>
<keyword evidence="1" id="KW-1133">Transmembrane helix</keyword>
<dbReference type="SUPFAM" id="SSF55797">
    <property type="entry name" value="PR-1-like"/>
    <property type="match status" value="1"/>
</dbReference>
<dbReference type="PATRIC" id="fig|285983.3.peg.1759"/>
<dbReference type="EMBL" id="JXIQ01000112">
    <property type="protein sequence ID" value="KIY21295.1"/>
    <property type="molecule type" value="Genomic_DNA"/>
</dbReference>
<feature type="domain" description="SCP" evidence="2">
    <location>
        <begin position="240"/>
        <end position="349"/>
    </location>
</feature>
<evidence type="ECO:0000256" key="1">
    <source>
        <dbReference type="SAM" id="Phobius"/>
    </source>
</evidence>
<reference evidence="4 5" key="1">
    <citation type="submission" date="2015-01" db="EMBL/GenBank/DDBJ databases">
        <title>Draft genome sequences of the supercritical CO2 tolerant bacteria Bacillus subterraneus MITOT1 and Bacillus cereus MIT0214.</title>
        <authorList>
            <person name="Peet K.C."/>
            <person name="Thompson J.R."/>
        </authorList>
    </citation>
    <scope>NUCLEOTIDE SEQUENCE [LARGE SCALE GENOMIC DNA]</scope>
    <source>
        <strain evidence="4 5">MITOT1</strain>
    </source>
</reference>
<gene>
    <name evidence="4" type="ORF">UB32_14460</name>
</gene>
<dbReference type="InterPro" id="IPR014044">
    <property type="entry name" value="CAP_dom"/>
</dbReference>
<proteinExistence type="predicted"/>
<evidence type="ECO:0000313" key="5">
    <source>
        <dbReference type="Proteomes" id="UP000032512"/>
    </source>
</evidence>
<feature type="domain" description="CAP-associated" evidence="3">
    <location>
        <begin position="69"/>
        <end position="208"/>
    </location>
</feature>